<dbReference type="PROSITE" id="PS50089">
    <property type="entry name" value="ZF_RING_2"/>
    <property type="match status" value="1"/>
</dbReference>
<evidence type="ECO:0000313" key="6">
    <source>
        <dbReference type="EMBL" id="KAH9382680.1"/>
    </source>
</evidence>
<keyword evidence="2 4" id="KW-0863">Zinc-finger</keyword>
<name>A0A9J6H6H5_HAELO</name>
<gene>
    <name evidence="6" type="ORF">HPB48_023236</name>
</gene>
<keyword evidence="1" id="KW-0479">Metal-binding</keyword>
<evidence type="ECO:0000256" key="3">
    <source>
        <dbReference type="ARBA" id="ARBA00022833"/>
    </source>
</evidence>
<keyword evidence="3" id="KW-0862">Zinc</keyword>
<proteinExistence type="predicted"/>
<dbReference type="InterPro" id="IPR013083">
    <property type="entry name" value="Znf_RING/FYVE/PHD"/>
</dbReference>
<dbReference type="VEuPathDB" id="VectorBase:HLOH_054588"/>
<dbReference type="Gene3D" id="3.30.40.10">
    <property type="entry name" value="Zinc/RING finger domain, C3HC4 (zinc finger)"/>
    <property type="match status" value="1"/>
</dbReference>
<dbReference type="InterPro" id="IPR017907">
    <property type="entry name" value="Znf_RING_CS"/>
</dbReference>
<keyword evidence="7" id="KW-1185">Reference proteome</keyword>
<dbReference type="SUPFAM" id="SSF57850">
    <property type="entry name" value="RING/U-box"/>
    <property type="match status" value="1"/>
</dbReference>
<sequence>MAHARQEFTLVGYSNDLDKRPLKFVEPIPPSRICSACGNIPRLMLCLLCGHTLCEPCYENCATPSECACPLDGEVSAQADIISRKYPAENLLRRKVHCWNEANGCLVVLPASQIAEHVRQDCKYHVTRCPTCSVVVLTRDVCAHLKSRCTALVFDETPEPQQRANVNERTHLELFEKKVEQRVLEMNAKLNELSLKSDSVGDKLIEICHNNNHLKEALTEQFGTASIRTLDRLDRNEAEMKASVAQGKTIEQRVGELDAKIAQITVETGCLREKLIEMRRNDNHVKEVLTEQFRSGLDHKLAEMKVFYTEKIESLRTSITSAVASVASDSKSHQRVITGYAELKANAMKDGGLRVSLSDKVYLRRYLMSWGMEL</sequence>
<dbReference type="GO" id="GO:0008270">
    <property type="term" value="F:zinc ion binding"/>
    <property type="evidence" value="ECO:0007669"/>
    <property type="project" value="UniProtKB-KW"/>
</dbReference>
<feature type="domain" description="RING-type" evidence="5">
    <location>
        <begin position="34"/>
        <end position="72"/>
    </location>
</feature>
<dbReference type="OrthoDB" id="6499288at2759"/>
<comment type="caution">
    <text evidence="6">The sequence shown here is derived from an EMBL/GenBank/DDBJ whole genome shotgun (WGS) entry which is preliminary data.</text>
</comment>
<dbReference type="CDD" id="cd16449">
    <property type="entry name" value="RING-HC"/>
    <property type="match status" value="1"/>
</dbReference>
<dbReference type="SUPFAM" id="SSF49599">
    <property type="entry name" value="TRAF domain-like"/>
    <property type="match status" value="1"/>
</dbReference>
<evidence type="ECO:0000256" key="2">
    <source>
        <dbReference type="ARBA" id="ARBA00022771"/>
    </source>
</evidence>
<organism evidence="6 7">
    <name type="scientific">Haemaphysalis longicornis</name>
    <name type="common">Bush tick</name>
    <dbReference type="NCBI Taxonomy" id="44386"/>
    <lineage>
        <taxon>Eukaryota</taxon>
        <taxon>Metazoa</taxon>
        <taxon>Ecdysozoa</taxon>
        <taxon>Arthropoda</taxon>
        <taxon>Chelicerata</taxon>
        <taxon>Arachnida</taxon>
        <taxon>Acari</taxon>
        <taxon>Parasitiformes</taxon>
        <taxon>Ixodida</taxon>
        <taxon>Ixodoidea</taxon>
        <taxon>Ixodidae</taxon>
        <taxon>Haemaphysalinae</taxon>
        <taxon>Haemaphysalis</taxon>
    </lineage>
</organism>
<evidence type="ECO:0000256" key="1">
    <source>
        <dbReference type="ARBA" id="ARBA00022723"/>
    </source>
</evidence>
<accession>A0A9J6H6H5</accession>
<protein>
    <recommendedName>
        <fullName evidence="5">RING-type domain-containing protein</fullName>
    </recommendedName>
</protein>
<evidence type="ECO:0000313" key="7">
    <source>
        <dbReference type="Proteomes" id="UP000821853"/>
    </source>
</evidence>
<dbReference type="InterPro" id="IPR001841">
    <property type="entry name" value="Znf_RING"/>
</dbReference>
<evidence type="ECO:0000259" key="5">
    <source>
        <dbReference type="PROSITE" id="PS50089"/>
    </source>
</evidence>
<dbReference type="EMBL" id="JABSTR010000156">
    <property type="protein sequence ID" value="KAH9382680.1"/>
    <property type="molecule type" value="Genomic_DNA"/>
</dbReference>
<dbReference type="AlphaFoldDB" id="A0A9J6H6H5"/>
<evidence type="ECO:0000256" key="4">
    <source>
        <dbReference type="PROSITE-ProRule" id="PRU00175"/>
    </source>
</evidence>
<dbReference type="PROSITE" id="PS00518">
    <property type="entry name" value="ZF_RING_1"/>
    <property type="match status" value="1"/>
</dbReference>
<reference evidence="6 7" key="1">
    <citation type="journal article" date="2020" name="Cell">
        <title>Large-Scale Comparative Analyses of Tick Genomes Elucidate Their Genetic Diversity and Vector Capacities.</title>
        <authorList>
            <consortium name="Tick Genome and Microbiome Consortium (TIGMIC)"/>
            <person name="Jia N."/>
            <person name="Wang J."/>
            <person name="Shi W."/>
            <person name="Du L."/>
            <person name="Sun Y."/>
            <person name="Zhan W."/>
            <person name="Jiang J.F."/>
            <person name="Wang Q."/>
            <person name="Zhang B."/>
            <person name="Ji P."/>
            <person name="Bell-Sakyi L."/>
            <person name="Cui X.M."/>
            <person name="Yuan T.T."/>
            <person name="Jiang B.G."/>
            <person name="Yang W.F."/>
            <person name="Lam T.T."/>
            <person name="Chang Q.C."/>
            <person name="Ding S.J."/>
            <person name="Wang X.J."/>
            <person name="Zhu J.G."/>
            <person name="Ruan X.D."/>
            <person name="Zhao L."/>
            <person name="Wei J.T."/>
            <person name="Ye R.Z."/>
            <person name="Que T.C."/>
            <person name="Du C.H."/>
            <person name="Zhou Y.H."/>
            <person name="Cheng J.X."/>
            <person name="Dai P.F."/>
            <person name="Guo W.B."/>
            <person name="Han X.H."/>
            <person name="Huang E.J."/>
            <person name="Li L.F."/>
            <person name="Wei W."/>
            <person name="Gao Y.C."/>
            <person name="Liu J.Z."/>
            <person name="Shao H.Z."/>
            <person name="Wang X."/>
            <person name="Wang C.C."/>
            <person name="Yang T.C."/>
            <person name="Huo Q.B."/>
            <person name="Li W."/>
            <person name="Chen H.Y."/>
            <person name="Chen S.E."/>
            <person name="Zhou L.G."/>
            <person name="Ni X.B."/>
            <person name="Tian J.H."/>
            <person name="Sheng Y."/>
            <person name="Liu T."/>
            <person name="Pan Y.S."/>
            <person name="Xia L.Y."/>
            <person name="Li J."/>
            <person name="Zhao F."/>
            <person name="Cao W.C."/>
        </authorList>
    </citation>
    <scope>NUCLEOTIDE SEQUENCE [LARGE SCALE GENOMIC DNA]</scope>
    <source>
        <strain evidence="6">HaeL-2018</strain>
    </source>
</reference>
<dbReference type="Proteomes" id="UP000821853">
    <property type="component" value="Unassembled WGS sequence"/>
</dbReference>